<dbReference type="AlphaFoldDB" id="A0A934NWK8"/>
<dbReference type="GO" id="GO:0006352">
    <property type="term" value="P:DNA-templated transcription initiation"/>
    <property type="evidence" value="ECO:0007669"/>
    <property type="project" value="InterPro"/>
</dbReference>
<dbReference type="InterPro" id="IPR007630">
    <property type="entry name" value="RNA_pol_sigma70_r4"/>
</dbReference>
<reference evidence="2" key="1">
    <citation type="submission" date="2020-12" db="EMBL/GenBank/DDBJ databases">
        <title>Antrihabitans popcorni sp. nov. and Antrihabitans auranticaus sp. nov., isolated from a larva cave.</title>
        <authorList>
            <person name="Lee S.D."/>
            <person name="Kim I.S."/>
        </authorList>
    </citation>
    <scope>NUCLEOTIDE SEQUENCE</scope>
    <source>
        <strain evidence="2">YC3-6</strain>
    </source>
</reference>
<name>A0A934NWK8_9NOCA</name>
<feature type="domain" description="RNA polymerase sigma-70 region 4" evidence="1">
    <location>
        <begin position="110"/>
        <end position="149"/>
    </location>
</feature>
<evidence type="ECO:0000313" key="2">
    <source>
        <dbReference type="EMBL" id="MBJ8342655.1"/>
    </source>
</evidence>
<evidence type="ECO:0000259" key="1">
    <source>
        <dbReference type="Pfam" id="PF04545"/>
    </source>
</evidence>
<dbReference type="InterPro" id="IPR036388">
    <property type="entry name" value="WH-like_DNA-bd_sf"/>
</dbReference>
<dbReference type="SUPFAM" id="SSF88659">
    <property type="entry name" value="Sigma3 and sigma4 domains of RNA polymerase sigma factors"/>
    <property type="match status" value="1"/>
</dbReference>
<dbReference type="Pfam" id="PF04545">
    <property type="entry name" value="Sigma70_r4"/>
    <property type="match status" value="1"/>
</dbReference>
<comment type="caution">
    <text evidence="2">The sequence shown here is derived from an EMBL/GenBank/DDBJ whole genome shotgun (WGS) entry which is preliminary data.</text>
</comment>
<dbReference type="Proteomes" id="UP000655868">
    <property type="component" value="Unassembled WGS sequence"/>
</dbReference>
<dbReference type="InterPro" id="IPR013324">
    <property type="entry name" value="RNA_pol_sigma_r3/r4-like"/>
</dbReference>
<organism evidence="2 3">
    <name type="scientific">Antrihabitans stalagmiti</name>
    <dbReference type="NCBI Taxonomy" id="2799499"/>
    <lineage>
        <taxon>Bacteria</taxon>
        <taxon>Bacillati</taxon>
        <taxon>Actinomycetota</taxon>
        <taxon>Actinomycetes</taxon>
        <taxon>Mycobacteriales</taxon>
        <taxon>Nocardiaceae</taxon>
        <taxon>Antrihabitans</taxon>
    </lineage>
</organism>
<dbReference type="Gene3D" id="1.10.10.10">
    <property type="entry name" value="Winged helix-like DNA-binding domain superfamily/Winged helix DNA-binding domain"/>
    <property type="match status" value="1"/>
</dbReference>
<dbReference type="RefSeq" id="WP_199708344.1">
    <property type="nucleotide sequence ID" value="NZ_JAEMNV010000013.1"/>
</dbReference>
<dbReference type="EMBL" id="JAEMNV010000013">
    <property type="protein sequence ID" value="MBJ8342655.1"/>
    <property type="molecule type" value="Genomic_DNA"/>
</dbReference>
<dbReference type="GO" id="GO:0003700">
    <property type="term" value="F:DNA-binding transcription factor activity"/>
    <property type="evidence" value="ECO:0007669"/>
    <property type="project" value="InterPro"/>
</dbReference>
<keyword evidence="3" id="KW-1185">Reference proteome</keyword>
<evidence type="ECO:0000313" key="3">
    <source>
        <dbReference type="Proteomes" id="UP000655868"/>
    </source>
</evidence>
<proteinExistence type="predicted"/>
<sequence length="154" mass="16878">MDPTTAECAKPFRESVARLTSIMWPRIIRYTRARVGRRPGTPGCPGGWAYADSIARTAHTAAVAAFVETDLDSDSVRTFMYSIVVRVVRAEVVDDRGLTDTMFGNVDPVAQEVMILRVIEGLTVVQTATVLHVPAGRVRLLQHSALRSLELRAG</sequence>
<accession>A0A934NWK8</accession>
<gene>
    <name evidence="2" type="ORF">JGU71_27575</name>
</gene>
<protein>
    <recommendedName>
        <fullName evidence="1">RNA polymerase sigma-70 region 4 domain-containing protein</fullName>
    </recommendedName>
</protein>